<proteinExistence type="inferred from homology"/>
<keyword evidence="4" id="KW-1185">Reference proteome</keyword>
<sequence>MSFSMNVASPEEVKALVEEQVKPVPEEMSELQKAANQNVSAIMEMDVESLDKRKEILKSIESFGLSTMKASSNKNSLLQVSVGNLSKQGDEGSRVAKGLTELQTHLKDLDPSIIDFAKTGFLGKLFNPLRAYFQKYEKADSVISDIVTSLEKGKVTLKNDNTTLQIEQQGLRDLTKILRKEIELGTLMDEAIEFQIEQAKTRGEDPDKIRFITEELLFPLRQRVMDLQQMLTVNQQGIIAYEVVIRNNRELIRGVERAKTVTISALKIAVTVASALYNQKIVLKKIEALNATTNDLIAGTSKMLKVQGVEIQKQAMESSVSVETLKVAFADVIEAMDSISTYKQQALPKMRETINQFKELAETGEKQIQRLEKGNQVNLLSN</sequence>
<dbReference type="RefSeq" id="WP_118921922.1">
    <property type="nucleotide sequence ID" value="NZ_QWEG01000009.1"/>
</dbReference>
<gene>
    <name evidence="3" type="ORF">D1B31_15345</name>
</gene>
<dbReference type="OrthoDB" id="1654346at2"/>
<dbReference type="Pfam" id="PF05816">
    <property type="entry name" value="TelA"/>
    <property type="match status" value="1"/>
</dbReference>
<accession>A0A417YS91</accession>
<dbReference type="EMBL" id="QWEG01000009">
    <property type="protein sequence ID" value="RHW38149.1"/>
    <property type="molecule type" value="Genomic_DNA"/>
</dbReference>
<dbReference type="PIRSF" id="PIRSF026508">
    <property type="entry name" value="TelA"/>
    <property type="match status" value="1"/>
</dbReference>
<name>A0A417YS91_9BACI</name>
<protein>
    <submittedName>
        <fullName evidence="3">Toxic anion resistance protein</fullName>
    </submittedName>
</protein>
<comment type="caution">
    <text evidence="3">The sequence shown here is derived from an EMBL/GenBank/DDBJ whole genome shotgun (WGS) entry which is preliminary data.</text>
</comment>
<evidence type="ECO:0000313" key="3">
    <source>
        <dbReference type="EMBL" id="RHW38149.1"/>
    </source>
</evidence>
<dbReference type="Proteomes" id="UP000284416">
    <property type="component" value="Unassembled WGS sequence"/>
</dbReference>
<evidence type="ECO:0000313" key="4">
    <source>
        <dbReference type="Proteomes" id="UP000284416"/>
    </source>
</evidence>
<dbReference type="AlphaFoldDB" id="A0A417YS91"/>
<evidence type="ECO:0000256" key="1">
    <source>
        <dbReference type="ARBA" id="ARBA00005541"/>
    </source>
</evidence>
<reference evidence="3 4" key="1">
    <citation type="journal article" date="2017" name="Int. J. Syst. Evol. Microbiol.">
        <title>Bacillus notoginsengisoli sp. nov., a novel bacterium isolated from the rhizosphere of Panax notoginseng.</title>
        <authorList>
            <person name="Zhang M.Y."/>
            <person name="Cheng J."/>
            <person name="Cai Y."/>
            <person name="Zhang T.Y."/>
            <person name="Wu Y.Y."/>
            <person name="Manikprabhu D."/>
            <person name="Li W.J."/>
            <person name="Zhang Y.X."/>
        </authorList>
    </citation>
    <scope>NUCLEOTIDE SEQUENCE [LARGE SCALE GENOMIC DNA]</scope>
    <source>
        <strain evidence="3 4">JCM 30743</strain>
    </source>
</reference>
<evidence type="ECO:0000256" key="2">
    <source>
        <dbReference type="PIRNR" id="PIRNR026508"/>
    </source>
</evidence>
<dbReference type="PANTHER" id="PTHR38432">
    <property type="entry name" value="TELA-LIKE PROTEIN SAOUHSC_01408"/>
    <property type="match status" value="1"/>
</dbReference>
<organism evidence="3 4">
    <name type="scientific">Neobacillus notoginsengisoli</name>
    <dbReference type="NCBI Taxonomy" id="1578198"/>
    <lineage>
        <taxon>Bacteria</taxon>
        <taxon>Bacillati</taxon>
        <taxon>Bacillota</taxon>
        <taxon>Bacilli</taxon>
        <taxon>Bacillales</taxon>
        <taxon>Bacillaceae</taxon>
        <taxon>Neobacillus</taxon>
    </lineage>
</organism>
<dbReference type="PANTHER" id="PTHR38432:SF1">
    <property type="entry name" value="TELA-LIKE PROTEIN SAOUHSC_01408"/>
    <property type="match status" value="1"/>
</dbReference>
<comment type="similarity">
    <text evidence="1 2">Belongs to the TelA family.</text>
</comment>
<dbReference type="InterPro" id="IPR008863">
    <property type="entry name" value="Toxic_anion-R_TelA"/>
</dbReference>